<name>A0ACA9L2T4_9GLOM</name>
<feature type="non-terminal residue" evidence="1">
    <location>
        <position position="1"/>
    </location>
</feature>
<reference evidence="1" key="1">
    <citation type="submission" date="2021-06" db="EMBL/GenBank/DDBJ databases">
        <authorList>
            <person name="Kallberg Y."/>
            <person name="Tangrot J."/>
            <person name="Rosling A."/>
        </authorList>
    </citation>
    <scope>NUCLEOTIDE SEQUENCE</scope>
    <source>
        <strain evidence="1">28 12/20/2015</strain>
    </source>
</reference>
<comment type="caution">
    <text evidence="1">The sequence shown here is derived from an EMBL/GenBank/DDBJ whole genome shotgun (WGS) entry which is preliminary data.</text>
</comment>
<organism evidence="1 2">
    <name type="scientific">Cetraspora pellucida</name>
    <dbReference type="NCBI Taxonomy" id="1433469"/>
    <lineage>
        <taxon>Eukaryota</taxon>
        <taxon>Fungi</taxon>
        <taxon>Fungi incertae sedis</taxon>
        <taxon>Mucoromycota</taxon>
        <taxon>Glomeromycotina</taxon>
        <taxon>Glomeromycetes</taxon>
        <taxon>Diversisporales</taxon>
        <taxon>Gigasporaceae</taxon>
        <taxon>Cetraspora</taxon>
    </lineage>
</organism>
<gene>
    <name evidence="1" type="ORF">SPELUC_LOCUS3178</name>
</gene>
<sequence>MYVLSVLNAIGIIKSSPLNVPDKNMVKQDNNSVIDFYMKVKASTSNNKKQPFTILTCDHIFHHNCLTDYIKDLLQCSEYTIEIKPIGNTPSTTVVIQILSQIVSGQSQDTIFSEVMVLHASNSVLSHFLLYLNYMKQTQKKPSGDTFKVKLFSKKIKKQVNREDSPILKRLIQELSTNDPGNTTILQSESTSKPNTNSINFLNLYQKIIESEDINKKKSQDVILNYFHFGKALEDHLNYYKKTNPKHTAQGLVNNKVRTQLSESVSESLLQKTKERTQKIYDIFNEI</sequence>
<accession>A0ACA9L2T4</accession>
<evidence type="ECO:0000313" key="1">
    <source>
        <dbReference type="EMBL" id="CAG8504619.1"/>
    </source>
</evidence>
<dbReference type="Proteomes" id="UP000789366">
    <property type="component" value="Unassembled WGS sequence"/>
</dbReference>
<keyword evidence="2" id="KW-1185">Reference proteome</keyword>
<protein>
    <submittedName>
        <fullName evidence="1">8157_t:CDS:1</fullName>
    </submittedName>
</protein>
<evidence type="ECO:0000313" key="2">
    <source>
        <dbReference type="Proteomes" id="UP000789366"/>
    </source>
</evidence>
<proteinExistence type="predicted"/>
<feature type="non-terminal residue" evidence="1">
    <location>
        <position position="287"/>
    </location>
</feature>
<dbReference type="EMBL" id="CAJVPW010002356">
    <property type="protein sequence ID" value="CAG8504619.1"/>
    <property type="molecule type" value="Genomic_DNA"/>
</dbReference>